<proteinExistence type="predicted"/>
<reference evidence="1" key="2">
    <citation type="submission" date="2023-05" db="EMBL/GenBank/DDBJ databases">
        <authorList>
            <person name="Schelkunov M.I."/>
        </authorList>
    </citation>
    <scope>NUCLEOTIDE SEQUENCE</scope>
    <source>
        <strain evidence="1">Hsosn_3</strain>
        <tissue evidence="1">Leaf</tissue>
    </source>
</reference>
<gene>
    <name evidence="1" type="ORF">POM88_010400</name>
</gene>
<accession>A0AAD8ISI1</accession>
<comment type="caution">
    <text evidence="1">The sequence shown here is derived from an EMBL/GenBank/DDBJ whole genome shotgun (WGS) entry which is preliminary data.</text>
</comment>
<dbReference type="AlphaFoldDB" id="A0AAD8ISI1"/>
<reference evidence="1" key="1">
    <citation type="submission" date="2023-02" db="EMBL/GenBank/DDBJ databases">
        <title>Genome of toxic invasive species Heracleum sosnowskyi carries increased number of genes despite the absence of recent whole-genome duplications.</title>
        <authorList>
            <person name="Schelkunov M."/>
            <person name="Shtratnikova V."/>
            <person name="Makarenko M."/>
            <person name="Klepikova A."/>
            <person name="Omelchenko D."/>
            <person name="Novikova G."/>
            <person name="Obukhova E."/>
            <person name="Bogdanov V."/>
            <person name="Penin A."/>
            <person name="Logacheva M."/>
        </authorList>
    </citation>
    <scope>NUCLEOTIDE SEQUENCE</scope>
    <source>
        <strain evidence="1">Hsosn_3</strain>
        <tissue evidence="1">Leaf</tissue>
    </source>
</reference>
<name>A0AAD8ISI1_9APIA</name>
<evidence type="ECO:0000313" key="1">
    <source>
        <dbReference type="EMBL" id="KAK1391344.1"/>
    </source>
</evidence>
<sequence>MPPNWGESFFGIALWVVFKCKTTDRNPYIRAFITNASMGITKSYRFYLLTANIGEEVQSRVECIEADKIMVRSGDVIMVWFESSLYFTYDGGTFGGAEVPAGELAVEMCGAHIIQKNTLL</sequence>
<keyword evidence="2" id="KW-1185">Reference proteome</keyword>
<organism evidence="1 2">
    <name type="scientific">Heracleum sosnowskyi</name>
    <dbReference type="NCBI Taxonomy" id="360622"/>
    <lineage>
        <taxon>Eukaryota</taxon>
        <taxon>Viridiplantae</taxon>
        <taxon>Streptophyta</taxon>
        <taxon>Embryophyta</taxon>
        <taxon>Tracheophyta</taxon>
        <taxon>Spermatophyta</taxon>
        <taxon>Magnoliopsida</taxon>
        <taxon>eudicotyledons</taxon>
        <taxon>Gunneridae</taxon>
        <taxon>Pentapetalae</taxon>
        <taxon>asterids</taxon>
        <taxon>campanulids</taxon>
        <taxon>Apiales</taxon>
        <taxon>Apiaceae</taxon>
        <taxon>Apioideae</taxon>
        <taxon>apioid superclade</taxon>
        <taxon>Tordylieae</taxon>
        <taxon>Tordyliinae</taxon>
        <taxon>Heracleum</taxon>
    </lineage>
</organism>
<evidence type="ECO:0000313" key="2">
    <source>
        <dbReference type="Proteomes" id="UP001237642"/>
    </source>
</evidence>
<protein>
    <submittedName>
        <fullName evidence="1">Uncharacterized protein</fullName>
    </submittedName>
</protein>
<dbReference type="EMBL" id="JAUIZM010000003">
    <property type="protein sequence ID" value="KAK1391344.1"/>
    <property type="molecule type" value="Genomic_DNA"/>
</dbReference>
<dbReference type="Proteomes" id="UP001237642">
    <property type="component" value="Unassembled WGS sequence"/>
</dbReference>